<feature type="compositionally biased region" description="Acidic residues" evidence="1">
    <location>
        <begin position="777"/>
        <end position="803"/>
    </location>
</feature>
<dbReference type="PANTHER" id="PTHR35711">
    <property type="entry name" value="EXPRESSED PROTEIN"/>
    <property type="match status" value="1"/>
</dbReference>
<gene>
    <name evidence="3" type="ORF">CY34DRAFT_810212</name>
</gene>
<dbReference type="STRING" id="930992.A0A0D0AHH1"/>
<feature type="compositionally biased region" description="Basic and acidic residues" evidence="1">
    <location>
        <begin position="1046"/>
        <end position="1058"/>
    </location>
</feature>
<feature type="transmembrane region" description="Helical" evidence="2">
    <location>
        <begin position="173"/>
        <end position="201"/>
    </location>
</feature>
<feature type="compositionally biased region" description="Polar residues" evidence="1">
    <location>
        <begin position="633"/>
        <end position="645"/>
    </location>
</feature>
<feature type="compositionally biased region" description="Polar residues" evidence="1">
    <location>
        <begin position="962"/>
        <end position="986"/>
    </location>
</feature>
<feature type="compositionally biased region" description="Low complexity" evidence="1">
    <location>
        <begin position="657"/>
        <end position="693"/>
    </location>
</feature>
<evidence type="ECO:0000256" key="2">
    <source>
        <dbReference type="SAM" id="Phobius"/>
    </source>
</evidence>
<keyword evidence="4" id="KW-1185">Reference proteome</keyword>
<feature type="compositionally biased region" description="Polar residues" evidence="1">
    <location>
        <begin position="922"/>
        <end position="941"/>
    </location>
</feature>
<evidence type="ECO:0008006" key="5">
    <source>
        <dbReference type="Google" id="ProtNLM"/>
    </source>
</evidence>
<dbReference type="InParanoid" id="A0A0D0AHH1"/>
<keyword evidence="2" id="KW-0472">Membrane</keyword>
<keyword evidence="2" id="KW-0812">Transmembrane</keyword>
<dbReference type="AlphaFoldDB" id="A0A0D0AHH1"/>
<dbReference type="HOGENOM" id="CLU_003972_0_0_1"/>
<proteinExistence type="predicted"/>
<dbReference type="EMBL" id="KN835443">
    <property type="protein sequence ID" value="KIK37564.1"/>
    <property type="molecule type" value="Genomic_DNA"/>
</dbReference>
<feature type="compositionally biased region" description="Low complexity" evidence="1">
    <location>
        <begin position="1"/>
        <end position="18"/>
    </location>
</feature>
<dbReference type="OrthoDB" id="2575061at2759"/>
<feature type="transmembrane region" description="Helical" evidence="2">
    <location>
        <begin position="263"/>
        <end position="287"/>
    </location>
</feature>
<feature type="compositionally biased region" description="Low complexity" evidence="1">
    <location>
        <begin position="903"/>
        <end position="913"/>
    </location>
</feature>
<keyword evidence="2" id="KW-1133">Transmembrane helix</keyword>
<feature type="compositionally biased region" description="Acidic residues" evidence="1">
    <location>
        <begin position="596"/>
        <end position="627"/>
    </location>
</feature>
<feature type="compositionally biased region" description="Basic and acidic residues" evidence="1">
    <location>
        <begin position="987"/>
        <end position="1000"/>
    </location>
</feature>
<evidence type="ECO:0000313" key="4">
    <source>
        <dbReference type="Proteomes" id="UP000054485"/>
    </source>
</evidence>
<evidence type="ECO:0000313" key="3">
    <source>
        <dbReference type="EMBL" id="KIK37564.1"/>
    </source>
</evidence>
<feature type="transmembrane region" description="Helical" evidence="2">
    <location>
        <begin position="221"/>
        <end position="243"/>
    </location>
</feature>
<feature type="compositionally biased region" description="Polar residues" evidence="1">
    <location>
        <begin position="95"/>
        <end position="105"/>
    </location>
</feature>
<feature type="region of interest" description="Disordered" evidence="1">
    <location>
        <begin position="561"/>
        <end position="1058"/>
    </location>
</feature>
<accession>A0A0D0AHH1</accession>
<feature type="compositionally biased region" description="Low complexity" evidence="1">
    <location>
        <begin position="708"/>
        <end position="722"/>
    </location>
</feature>
<dbReference type="PANTHER" id="PTHR35711:SF1">
    <property type="entry name" value="ECTODERMAL, ISOFORM F"/>
    <property type="match status" value="1"/>
</dbReference>
<feature type="compositionally biased region" description="Polar residues" evidence="1">
    <location>
        <begin position="1006"/>
        <end position="1022"/>
    </location>
</feature>
<organism evidence="3 4">
    <name type="scientific">Suillus luteus UH-Slu-Lm8-n1</name>
    <dbReference type="NCBI Taxonomy" id="930992"/>
    <lineage>
        <taxon>Eukaryota</taxon>
        <taxon>Fungi</taxon>
        <taxon>Dikarya</taxon>
        <taxon>Basidiomycota</taxon>
        <taxon>Agaricomycotina</taxon>
        <taxon>Agaricomycetes</taxon>
        <taxon>Agaricomycetidae</taxon>
        <taxon>Boletales</taxon>
        <taxon>Suillineae</taxon>
        <taxon>Suillaceae</taxon>
        <taxon>Suillus</taxon>
    </lineage>
</organism>
<reference evidence="3 4" key="1">
    <citation type="submission" date="2014-04" db="EMBL/GenBank/DDBJ databases">
        <authorList>
            <consortium name="DOE Joint Genome Institute"/>
            <person name="Kuo A."/>
            <person name="Ruytinx J."/>
            <person name="Rineau F."/>
            <person name="Colpaert J."/>
            <person name="Kohler A."/>
            <person name="Nagy L.G."/>
            <person name="Floudas D."/>
            <person name="Copeland A."/>
            <person name="Barry K.W."/>
            <person name="Cichocki N."/>
            <person name="Veneault-Fourrey C."/>
            <person name="LaButti K."/>
            <person name="Lindquist E.A."/>
            <person name="Lipzen A."/>
            <person name="Lundell T."/>
            <person name="Morin E."/>
            <person name="Murat C."/>
            <person name="Sun H."/>
            <person name="Tunlid A."/>
            <person name="Henrissat B."/>
            <person name="Grigoriev I.V."/>
            <person name="Hibbett D.S."/>
            <person name="Martin F."/>
            <person name="Nordberg H.P."/>
            <person name="Cantor M.N."/>
            <person name="Hua S.X."/>
        </authorList>
    </citation>
    <scope>NUCLEOTIDE SEQUENCE [LARGE SCALE GENOMIC DNA]</scope>
    <source>
        <strain evidence="3 4">UH-Slu-Lm8-n1</strain>
    </source>
</reference>
<feature type="region of interest" description="Disordered" evidence="1">
    <location>
        <begin position="1"/>
        <end position="123"/>
    </location>
</feature>
<evidence type="ECO:0000256" key="1">
    <source>
        <dbReference type="SAM" id="MobiDB-lite"/>
    </source>
</evidence>
<dbReference type="Proteomes" id="UP000054485">
    <property type="component" value="Unassembled WGS sequence"/>
</dbReference>
<protein>
    <recommendedName>
        <fullName evidence="5">Proteophosphoglycan ppg4</fullName>
    </recommendedName>
</protein>
<reference evidence="4" key="2">
    <citation type="submission" date="2015-01" db="EMBL/GenBank/DDBJ databases">
        <title>Evolutionary Origins and Diversification of the Mycorrhizal Mutualists.</title>
        <authorList>
            <consortium name="DOE Joint Genome Institute"/>
            <consortium name="Mycorrhizal Genomics Consortium"/>
            <person name="Kohler A."/>
            <person name="Kuo A."/>
            <person name="Nagy L.G."/>
            <person name="Floudas D."/>
            <person name="Copeland A."/>
            <person name="Barry K.W."/>
            <person name="Cichocki N."/>
            <person name="Veneault-Fourrey C."/>
            <person name="LaButti K."/>
            <person name="Lindquist E.A."/>
            <person name="Lipzen A."/>
            <person name="Lundell T."/>
            <person name="Morin E."/>
            <person name="Murat C."/>
            <person name="Riley R."/>
            <person name="Ohm R."/>
            <person name="Sun H."/>
            <person name="Tunlid A."/>
            <person name="Henrissat B."/>
            <person name="Grigoriev I.V."/>
            <person name="Hibbett D.S."/>
            <person name="Martin F."/>
        </authorList>
    </citation>
    <scope>NUCLEOTIDE SEQUENCE [LARGE SCALE GENOMIC DNA]</scope>
    <source>
        <strain evidence="4">UH-Slu-Lm8-n1</strain>
    </source>
</reference>
<name>A0A0D0AHH1_9AGAM</name>
<feature type="compositionally biased region" description="Low complexity" evidence="1">
    <location>
        <begin position="851"/>
        <end position="882"/>
    </location>
</feature>
<feature type="compositionally biased region" description="Low complexity" evidence="1">
    <location>
        <begin position="829"/>
        <end position="839"/>
    </location>
</feature>
<sequence>MSRLQPSTSSESPLSASAHGDSPNRGYVSERPSSSTHPRISEGSEGYPSWLPRRPPPPAPASTFHSSVGMFEPPPPDAFSGGRKATPRSVRVVSLQENAQASANPYNRRDITDQTPQSNPLRPRVWSRATTTGLSGTLVLPATKTQEQSQAPKFRSTGLHPELLRNPSALARLYFYLLPIMTFYHIPVQTFLDFNAVFIILQIARFPNPSAPGVPGSGKNWALGAAAYIACWLAWITMVFVLYELVYSFWRRWRVKRPLITPLYLSSAAFNLASMTSYTNFCFMQYIRFSAFFGENGSLRDGIAETFWFYAQNLPTVALLLPRAGLSLALLLAFTSASPDYVAMLEAGSNHRDETYFSASDGTLTAYARGVLIANAAWTAWRVLVLLLSWIGLWIVSGHGCAGLCGPRYRWEEEDREKSVSNYNSDGASETDALPWSWRTCTRLRIQEAFDFCSTVKPPARWSGTAKKDEAGPLGVETSPPFEVEQVLAAVGFPSVPPPARRGALSEDLFAFPMEGEAPAPPPELSEIIPKVVKRSSKDKEMTGPSAPLLKLPYPFAGYGAQVSSKDQIPFPPSPGSRKEKRRSPPTSGSERPAQDEEDDDDDDDDDEEEEEEESDEEAEVEVEDNSEAPPRTSGSMSSLGQPVSSRYPFQLRRPTRGGSVSSTTGTHSTPKTHPSTNTRSTESRTSNSTQSTGNRDTSSESPHSHGVHSGLSSPSSGYGSPIPMPPRHPQPGRGRARAGTVPVLSSPSPIVYTPTRIRVDSDHTETFGGGGYESFLSEEADDDEDAEEDDDEEAEDQDDEPQMMEQPVPEGPHEAAEGEDSVGLLGVGPRSPKSSMVSSRRRRGHRSDSGRSQSGRSRSDSRSGSLSGSTSSRAGSAVRSRAQSLIHSIEAASRSSLDLVQSMRSRANSSMARLEEDMAYSTDSRSRSGSEGVHSSNENYTFGVKPLVGQSSRSRLREAPSNPSIFTPSISAPSEATTSRLTARPTSREREVEQLDIPRRPYGGQSDNSRPDISTAAQSFITAAATLEGTSASSEPPASWQEVSHMVDRPGTEWRPA</sequence>